<dbReference type="AlphaFoldDB" id="A0A7V6A412"/>
<keyword evidence="1" id="KW-0472">Membrane</keyword>
<feature type="transmembrane region" description="Helical" evidence="1">
    <location>
        <begin position="20"/>
        <end position="43"/>
    </location>
</feature>
<comment type="caution">
    <text evidence="4">The sequence shown here is derived from an EMBL/GenBank/DDBJ whole genome shotgun (WGS) entry which is preliminary data.</text>
</comment>
<dbReference type="InterPro" id="IPR028087">
    <property type="entry name" value="Tad_N"/>
</dbReference>
<feature type="domain" description="DUF2134" evidence="2">
    <location>
        <begin position="80"/>
        <end position="170"/>
    </location>
</feature>
<evidence type="ECO:0000259" key="2">
    <source>
        <dbReference type="Pfam" id="PF09977"/>
    </source>
</evidence>
<proteinExistence type="predicted"/>
<dbReference type="EMBL" id="DTGR01000149">
    <property type="protein sequence ID" value="HHS29887.1"/>
    <property type="molecule type" value="Genomic_DNA"/>
</dbReference>
<sequence length="455" mass="47972">MAKTRQSRGSPQEQGAITPILAVCLAMGLGLLALTVDLGQLFVAKNELQNIADAAALAGARKLIQPQDSRNGNLVAVVHCSEAIAAAQAMAADNKSLGATLTVSDADVTVGQWNLSTGSFTKTGCSANPVEVNAIQVTVKRDGETNAGVASFFASILGTPTMNSQATAVAYLGVAGTAAAGTVGLPFAVSTTAVSGTFPGVASRPAGPHSYARANSIMDWFMPQPAQATASQSFTWKDLGGASLNVKKGSWIMPKSSESSDGTKLKSYILGPKSGGVQYPEVKVGQQLYPVSEYNYPTWLYSDFQNLKTRFNAEKKPGSDGKYKWRTLVGVYYTNKPSVEAPPPPNSWLGLAQSLIGPRPAFACTSYPSPVTYLEGFITVDVTNVTVASSNCQNYDYKDSRSCANNCYMDLEIPVDQNFIIPNTNSNPVVGQTTQQMNSSAPNGANFAAVPYLVK</sequence>
<evidence type="ECO:0000259" key="3">
    <source>
        <dbReference type="Pfam" id="PF13400"/>
    </source>
</evidence>
<dbReference type="InterPro" id="IPR018705">
    <property type="entry name" value="DUF2134_membrane"/>
</dbReference>
<feature type="domain" description="Putative Flp pilus-assembly TadG-like N-terminal" evidence="3">
    <location>
        <begin position="15"/>
        <end position="61"/>
    </location>
</feature>
<reference evidence="4" key="1">
    <citation type="journal article" date="2020" name="mSystems">
        <title>Genome- and Community-Level Interaction Insights into Carbon Utilization and Element Cycling Functions of Hydrothermarchaeota in Hydrothermal Sediment.</title>
        <authorList>
            <person name="Zhou Z."/>
            <person name="Liu Y."/>
            <person name="Xu W."/>
            <person name="Pan J."/>
            <person name="Luo Z.H."/>
            <person name="Li M."/>
        </authorList>
    </citation>
    <scope>NUCLEOTIDE SEQUENCE [LARGE SCALE GENOMIC DNA]</scope>
    <source>
        <strain evidence="4">SpSt-767</strain>
    </source>
</reference>
<evidence type="ECO:0000256" key="1">
    <source>
        <dbReference type="SAM" id="Phobius"/>
    </source>
</evidence>
<organism evidence="4">
    <name type="scientific">Desulfobacca acetoxidans</name>
    <dbReference type="NCBI Taxonomy" id="60893"/>
    <lineage>
        <taxon>Bacteria</taxon>
        <taxon>Pseudomonadati</taxon>
        <taxon>Thermodesulfobacteriota</taxon>
        <taxon>Desulfobaccia</taxon>
        <taxon>Desulfobaccales</taxon>
        <taxon>Desulfobaccaceae</taxon>
        <taxon>Desulfobacca</taxon>
    </lineage>
</organism>
<accession>A0A7V6A412</accession>
<protein>
    <recommendedName>
        <fullName evidence="5">Flp pilus-assembly TadG-like N-terminal domain-containing protein</fullName>
    </recommendedName>
</protein>
<gene>
    <name evidence="4" type="ORF">ENV52_09340</name>
</gene>
<dbReference type="Pfam" id="PF09977">
    <property type="entry name" value="Tad_C"/>
    <property type="match status" value="1"/>
</dbReference>
<evidence type="ECO:0000313" key="4">
    <source>
        <dbReference type="EMBL" id="HHS29887.1"/>
    </source>
</evidence>
<name>A0A7V6A412_9BACT</name>
<evidence type="ECO:0008006" key="5">
    <source>
        <dbReference type="Google" id="ProtNLM"/>
    </source>
</evidence>
<dbReference type="Pfam" id="PF13400">
    <property type="entry name" value="Tad"/>
    <property type="match status" value="1"/>
</dbReference>
<keyword evidence="1" id="KW-1133">Transmembrane helix</keyword>
<keyword evidence="1" id="KW-0812">Transmembrane</keyword>